<dbReference type="SUPFAM" id="SSF48464">
    <property type="entry name" value="ENTH/VHS domain"/>
    <property type="match status" value="1"/>
</dbReference>
<organism evidence="2 3">
    <name type="scientific">Eumeta variegata</name>
    <name type="common">Bagworm moth</name>
    <name type="synonym">Eumeta japonica</name>
    <dbReference type="NCBI Taxonomy" id="151549"/>
    <lineage>
        <taxon>Eukaryota</taxon>
        <taxon>Metazoa</taxon>
        <taxon>Ecdysozoa</taxon>
        <taxon>Arthropoda</taxon>
        <taxon>Hexapoda</taxon>
        <taxon>Insecta</taxon>
        <taxon>Pterygota</taxon>
        <taxon>Neoptera</taxon>
        <taxon>Endopterygota</taxon>
        <taxon>Lepidoptera</taxon>
        <taxon>Glossata</taxon>
        <taxon>Ditrysia</taxon>
        <taxon>Tineoidea</taxon>
        <taxon>Psychidae</taxon>
        <taxon>Oiketicinae</taxon>
        <taxon>Eumeta</taxon>
    </lineage>
</organism>
<dbReference type="GO" id="GO:0007165">
    <property type="term" value="P:signal transduction"/>
    <property type="evidence" value="ECO:0007669"/>
    <property type="project" value="TreeGrafter"/>
</dbReference>
<evidence type="ECO:0000259" key="1">
    <source>
        <dbReference type="PROSITE" id="PS50179"/>
    </source>
</evidence>
<protein>
    <submittedName>
        <fullName evidence="2">TOM1-like protein 2</fullName>
    </submittedName>
</protein>
<dbReference type="PANTHER" id="PTHR13856">
    <property type="entry name" value="VHS DOMAIN CONTAINING PROTEIN FAMILY"/>
    <property type="match status" value="1"/>
</dbReference>
<feature type="domain" description="VHS" evidence="1">
    <location>
        <begin position="1"/>
        <end position="44"/>
    </location>
</feature>
<reference evidence="2 3" key="1">
    <citation type="journal article" date="2019" name="Commun. Biol.">
        <title>The bagworm genome reveals a unique fibroin gene that provides high tensile strength.</title>
        <authorList>
            <person name="Kono N."/>
            <person name="Nakamura H."/>
            <person name="Ohtoshi R."/>
            <person name="Tomita M."/>
            <person name="Numata K."/>
            <person name="Arakawa K."/>
        </authorList>
    </citation>
    <scope>NUCLEOTIDE SEQUENCE [LARGE SCALE GENOMIC DNA]</scope>
</reference>
<dbReference type="GO" id="GO:0030276">
    <property type="term" value="F:clathrin binding"/>
    <property type="evidence" value="ECO:0007669"/>
    <property type="project" value="TreeGrafter"/>
</dbReference>
<dbReference type="PROSITE" id="PS50179">
    <property type="entry name" value="VHS"/>
    <property type="match status" value="1"/>
</dbReference>
<dbReference type="Proteomes" id="UP000299102">
    <property type="component" value="Unassembled WGS sequence"/>
</dbReference>
<keyword evidence="3" id="KW-1185">Reference proteome</keyword>
<dbReference type="OrthoDB" id="2018246at2759"/>
<dbReference type="Gene3D" id="1.25.40.90">
    <property type="match status" value="1"/>
</dbReference>
<dbReference type="GO" id="GO:0043130">
    <property type="term" value="F:ubiquitin binding"/>
    <property type="evidence" value="ECO:0007669"/>
    <property type="project" value="InterPro"/>
</dbReference>
<dbReference type="AlphaFoldDB" id="A0A4C1YU30"/>
<dbReference type="GO" id="GO:0005768">
    <property type="term" value="C:endosome"/>
    <property type="evidence" value="ECO:0007669"/>
    <property type="project" value="TreeGrafter"/>
</dbReference>
<dbReference type="InterPro" id="IPR008942">
    <property type="entry name" value="ENTH_VHS"/>
</dbReference>
<dbReference type="GO" id="GO:0035091">
    <property type="term" value="F:phosphatidylinositol binding"/>
    <property type="evidence" value="ECO:0007669"/>
    <property type="project" value="InterPro"/>
</dbReference>
<evidence type="ECO:0000313" key="2">
    <source>
        <dbReference type="EMBL" id="GBP79776.1"/>
    </source>
</evidence>
<gene>
    <name evidence="2" type="primary">tom1l2</name>
    <name evidence="2" type="ORF">EVAR_56684_1</name>
</gene>
<dbReference type="STRING" id="151549.A0A4C1YU30"/>
<comment type="caution">
    <text evidence="2">The sequence shown here is derived from an EMBL/GenBank/DDBJ whole genome shotgun (WGS) entry which is preliminary data.</text>
</comment>
<proteinExistence type="predicted"/>
<evidence type="ECO:0000313" key="3">
    <source>
        <dbReference type="Proteomes" id="UP000299102"/>
    </source>
</evidence>
<name>A0A4C1YU30_EUMVA</name>
<sequence length="103" mass="11850">MDQFYYKLSVKLIGPKNDPPTVVQEKVLSLIQCWADAFQNQPDLQCRSSFRVRMGHIVVRTSPNSVTIIRQKLTPREVITPWPPSGSTPVSWNRHKFKVMGKI</sequence>
<dbReference type="GO" id="GO:0016020">
    <property type="term" value="C:membrane"/>
    <property type="evidence" value="ECO:0007669"/>
    <property type="project" value="TreeGrafter"/>
</dbReference>
<dbReference type="EMBL" id="BGZK01001429">
    <property type="protein sequence ID" value="GBP79776.1"/>
    <property type="molecule type" value="Genomic_DNA"/>
</dbReference>
<dbReference type="PANTHER" id="PTHR13856:SF137">
    <property type="entry name" value="GH05942P"/>
    <property type="match status" value="1"/>
</dbReference>
<accession>A0A4C1YU30</accession>
<dbReference type="InterPro" id="IPR002014">
    <property type="entry name" value="VHS_dom"/>
</dbReference>